<dbReference type="PANTHER" id="PTHR43663:SF1">
    <property type="entry name" value="CHROMATE TRANSPORTER"/>
    <property type="match status" value="1"/>
</dbReference>
<dbReference type="Pfam" id="PF02417">
    <property type="entry name" value="Chromate_transp"/>
    <property type="match status" value="1"/>
</dbReference>
<dbReference type="InterPro" id="IPR052518">
    <property type="entry name" value="CHR_Transporter"/>
</dbReference>
<gene>
    <name evidence="8" type="primary">chrA</name>
    <name evidence="8" type="ORF">NCTC10194_00592</name>
</gene>
<keyword evidence="9" id="KW-1185">Reference proteome</keyword>
<evidence type="ECO:0000256" key="1">
    <source>
        <dbReference type="ARBA" id="ARBA00004651"/>
    </source>
</evidence>
<sequence>MQSKKISFLAVFLFILKISFIGFGGGNAIMPVIKSEIVKQKKWITSEEFDHILIVTNSLPGASVIQTISYISIKLLGKLKGILVTLIAFIPHLIFALLILKLFKFVPLKYINYIAIGTLISIIVLLFNFGVSYLKQAKTTINLPVWLAIFVFTFTYNIFIPAPFNLPVIPIVLLIITYSLFYFLKRRKENKVC</sequence>
<dbReference type="GO" id="GO:0015109">
    <property type="term" value="F:chromate transmembrane transporter activity"/>
    <property type="evidence" value="ECO:0007669"/>
    <property type="project" value="InterPro"/>
</dbReference>
<accession>A0A449AW40</accession>
<dbReference type="InterPro" id="IPR003370">
    <property type="entry name" value="Chromate_transpt"/>
</dbReference>
<reference evidence="8 9" key="1">
    <citation type="submission" date="2019-01" db="EMBL/GenBank/DDBJ databases">
        <authorList>
            <consortium name="Pathogen Informatics"/>
        </authorList>
    </citation>
    <scope>NUCLEOTIDE SEQUENCE [LARGE SCALE GENOMIC DNA]</scope>
    <source>
        <strain evidence="8 9">NCTC10194</strain>
    </source>
</reference>
<evidence type="ECO:0000256" key="6">
    <source>
        <dbReference type="ARBA" id="ARBA00023136"/>
    </source>
</evidence>
<dbReference type="EMBL" id="LR215024">
    <property type="protein sequence ID" value="VEU70849.1"/>
    <property type="molecule type" value="Genomic_DNA"/>
</dbReference>
<protein>
    <submittedName>
        <fullName evidence="8">Chromate transporter</fullName>
    </submittedName>
</protein>
<proteinExistence type="inferred from homology"/>
<feature type="transmembrane region" description="Helical" evidence="7">
    <location>
        <begin position="166"/>
        <end position="184"/>
    </location>
</feature>
<evidence type="ECO:0000256" key="4">
    <source>
        <dbReference type="ARBA" id="ARBA00022692"/>
    </source>
</evidence>
<name>A0A449AW40_9BACT</name>
<evidence type="ECO:0000256" key="2">
    <source>
        <dbReference type="ARBA" id="ARBA00005262"/>
    </source>
</evidence>
<feature type="transmembrane region" description="Helical" evidence="7">
    <location>
        <begin position="82"/>
        <end position="104"/>
    </location>
</feature>
<dbReference type="KEGG" id="mgly:NCTC10194_00592"/>
<comment type="subcellular location">
    <subcellularLocation>
        <location evidence="1">Cell membrane</location>
        <topology evidence="1">Multi-pass membrane protein</topology>
    </subcellularLocation>
</comment>
<feature type="transmembrane region" description="Helical" evidence="7">
    <location>
        <begin position="143"/>
        <end position="160"/>
    </location>
</feature>
<evidence type="ECO:0000256" key="7">
    <source>
        <dbReference type="SAM" id="Phobius"/>
    </source>
</evidence>
<keyword evidence="3" id="KW-1003">Cell membrane</keyword>
<evidence type="ECO:0000313" key="8">
    <source>
        <dbReference type="EMBL" id="VEU70849.1"/>
    </source>
</evidence>
<feature type="transmembrane region" description="Helical" evidence="7">
    <location>
        <begin position="110"/>
        <end position="131"/>
    </location>
</feature>
<organism evidence="8 9">
    <name type="scientific">Mycoplasmopsis glycophila</name>
    <dbReference type="NCBI Taxonomy" id="171285"/>
    <lineage>
        <taxon>Bacteria</taxon>
        <taxon>Bacillati</taxon>
        <taxon>Mycoplasmatota</taxon>
        <taxon>Mycoplasmoidales</taxon>
        <taxon>Metamycoplasmataceae</taxon>
        <taxon>Mycoplasmopsis</taxon>
    </lineage>
</organism>
<dbReference type="PANTHER" id="PTHR43663">
    <property type="entry name" value="CHROMATE TRANSPORT PROTEIN-RELATED"/>
    <property type="match status" value="1"/>
</dbReference>
<dbReference type="GO" id="GO:0005886">
    <property type="term" value="C:plasma membrane"/>
    <property type="evidence" value="ECO:0007669"/>
    <property type="project" value="UniProtKB-SubCell"/>
</dbReference>
<feature type="transmembrane region" description="Helical" evidence="7">
    <location>
        <begin position="6"/>
        <end position="33"/>
    </location>
</feature>
<keyword evidence="5 7" id="KW-1133">Transmembrane helix</keyword>
<comment type="similarity">
    <text evidence="2">Belongs to the chromate ion transporter (CHR) (TC 2.A.51) family.</text>
</comment>
<dbReference type="AlphaFoldDB" id="A0A449AW40"/>
<keyword evidence="4 7" id="KW-0812">Transmembrane</keyword>
<keyword evidence="6 7" id="KW-0472">Membrane</keyword>
<dbReference type="Proteomes" id="UP000290815">
    <property type="component" value="Chromosome"/>
</dbReference>
<dbReference type="RefSeq" id="WP_027333465.1">
    <property type="nucleotide sequence ID" value="NZ_LR215024.1"/>
</dbReference>
<evidence type="ECO:0000256" key="5">
    <source>
        <dbReference type="ARBA" id="ARBA00022989"/>
    </source>
</evidence>
<evidence type="ECO:0000256" key="3">
    <source>
        <dbReference type="ARBA" id="ARBA00022475"/>
    </source>
</evidence>
<evidence type="ECO:0000313" key="9">
    <source>
        <dbReference type="Proteomes" id="UP000290815"/>
    </source>
</evidence>